<gene>
    <name evidence="1" type="ORF">EZM97_28730</name>
</gene>
<accession>A0A4R0YJF2</accession>
<organism evidence="1 2">
    <name type="scientific">Dyella soli</name>
    <dbReference type="NCBI Taxonomy" id="522319"/>
    <lineage>
        <taxon>Bacteria</taxon>
        <taxon>Pseudomonadati</taxon>
        <taxon>Pseudomonadota</taxon>
        <taxon>Gammaproteobacteria</taxon>
        <taxon>Lysobacterales</taxon>
        <taxon>Rhodanobacteraceae</taxon>
        <taxon>Dyella</taxon>
    </lineage>
</organism>
<keyword evidence="2" id="KW-1185">Reference proteome</keyword>
<evidence type="ECO:0000313" key="1">
    <source>
        <dbReference type="EMBL" id="TCI08600.1"/>
    </source>
</evidence>
<comment type="caution">
    <text evidence="1">The sequence shown here is derived from an EMBL/GenBank/DDBJ whole genome shotgun (WGS) entry which is preliminary data.</text>
</comment>
<protein>
    <submittedName>
        <fullName evidence="1">Uncharacterized protein</fullName>
    </submittedName>
</protein>
<dbReference type="EMBL" id="SJTG01000004">
    <property type="protein sequence ID" value="TCI08600.1"/>
    <property type="molecule type" value="Genomic_DNA"/>
</dbReference>
<proteinExistence type="predicted"/>
<dbReference type="Proteomes" id="UP000291822">
    <property type="component" value="Unassembled WGS sequence"/>
</dbReference>
<reference evidence="1 2" key="1">
    <citation type="submission" date="2019-02" db="EMBL/GenBank/DDBJ databases">
        <title>Dyella amyloliquefaciens sp. nov., isolated from forest soil.</title>
        <authorList>
            <person name="Gao Z.-H."/>
            <person name="Qiu L.-H."/>
        </authorList>
    </citation>
    <scope>NUCLEOTIDE SEQUENCE [LARGE SCALE GENOMIC DNA]</scope>
    <source>
        <strain evidence="1 2">KACC 12747</strain>
    </source>
</reference>
<dbReference type="AlphaFoldDB" id="A0A4R0YJF2"/>
<name>A0A4R0YJF2_9GAMM</name>
<dbReference type="RefSeq" id="WP_131152948.1">
    <property type="nucleotide sequence ID" value="NZ_SJTG01000004.1"/>
</dbReference>
<sequence>MISSAQPNIRRFIEAELESSDLFAHRVFQEEVEQYASEGTDELDVQRRCWDEVANEYACNLGHMSIVKREFFDQPVYRSDYLDELVKTGRTRACNGHWPMQACETRFAHRLEADSTYGFSLTERASAMKAAYASRFGFDVSTDVSHADLVNIVAARAERFGMLADSQGGIRADLGGRGSVRVAIEKGYSRPIFQVPLFVQVELDGRHADKSFRDCLRHIVPGFSYFKLVRSNRELAYGIDAYLVFAKALSKCLVASSAFQMPGESS</sequence>
<evidence type="ECO:0000313" key="2">
    <source>
        <dbReference type="Proteomes" id="UP000291822"/>
    </source>
</evidence>